<dbReference type="CDD" id="cd14852">
    <property type="entry name" value="LD-carboxypeptidase"/>
    <property type="match status" value="1"/>
</dbReference>
<dbReference type="Proteomes" id="UP001446205">
    <property type="component" value="Unassembled WGS sequence"/>
</dbReference>
<gene>
    <name evidence="2" type="ORF">WOB96_02620</name>
</gene>
<reference evidence="2 3" key="1">
    <citation type="submission" date="2024-04" db="EMBL/GenBank/DDBJ databases">
        <authorList>
            <person name="Abashina T."/>
            <person name="Shaikin A."/>
        </authorList>
    </citation>
    <scope>NUCLEOTIDE SEQUENCE [LARGE SCALE GENOMIC DNA]</scope>
    <source>
        <strain evidence="2 3">AAFK</strain>
    </source>
</reference>
<dbReference type="PANTHER" id="PTHR34385:SF1">
    <property type="entry name" value="PEPTIDOGLYCAN L-ALANYL-D-GLUTAMATE ENDOPEPTIDASE CWLK"/>
    <property type="match status" value="1"/>
</dbReference>
<feature type="domain" description="D-alanyl-D-alanine carboxypeptidase-like core" evidence="1">
    <location>
        <begin position="52"/>
        <end position="176"/>
    </location>
</feature>
<dbReference type="InterPro" id="IPR058193">
    <property type="entry name" value="VanY/YodJ_core_dom"/>
</dbReference>
<accession>A0ABU9D7H4</accession>
<dbReference type="RefSeq" id="WP_341369716.1">
    <property type="nucleotide sequence ID" value="NZ_JBBPCO010000002.1"/>
</dbReference>
<dbReference type="Gene3D" id="3.30.1380.10">
    <property type="match status" value="1"/>
</dbReference>
<keyword evidence="3" id="KW-1185">Reference proteome</keyword>
<dbReference type="PANTHER" id="PTHR34385">
    <property type="entry name" value="D-ALANYL-D-ALANINE CARBOXYPEPTIDASE"/>
    <property type="match status" value="1"/>
</dbReference>
<evidence type="ECO:0000259" key="1">
    <source>
        <dbReference type="Pfam" id="PF02557"/>
    </source>
</evidence>
<dbReference type="Pfam" id="PF02557">
    <property type="entry name" value="VanY"/>
    <property type="match status" value="1"/>
</dbReference>
<evidence type="ECO:0000313" key="2">
    <source>
        <dbReference type="EMBL" id="MEK8088650.1"/>
    </source>
</evidence>
<dbReference type="InterPro" id="IPR009045">
    <property type="entry name" value="Zn_M74/Hedgehog-like"/>
</dbReference>
<name>A0ABU9D7H4_9PROT</name>
<protein>
    <submittedName>
        <fullName evidence="2">M15 family metallopeptidase</fullName>
    </submittedName>
</protein>
<dbReference type="InterPro" id="IPR052179">
    <property type="entry name" value="DD-CPase-like"/>
</dbReference>
<evidence type="ECO:0000313" key="3">
    <source>
        <dbReference type="Proteomes" id="UP001446205"/>
    </source>
</evidence>
<dbReference type="InterPro" id="IPR003709">
    <property type="entry name" value="VanY-like_core_dom"/>
</dbReference>
<dbReference type="EMBL" id="JBBPCO010000002">
    <property type="protein sequence ID" value="MEK8088650.1"/>
    <property type="molecule type" value="Genomic_DNA"/>
</dbReference>
<comment type="caution">
    <text evidence="2">The sequence shown here is derived from an EMBL/GenBank/DDBJ whole genome shotgun (WGS) entry which is preliminary data.</text>
</comment>
<dbReference type="SUPFAM" id="SSF55166">
    <property type="entry name" value="Hedgehog/DD-peptidase"/>
    <property type="match status" value="1"/>
</dbReference>
<sequence>MLPAEYLIRVTALLDELGMPAEYIVHRQLPLFFEPAELVLAEAGPDGREYLLTPEAVIAWRQLSAAAAQDGVLLSLASAFRSLGRQADIIRRKQSLGLSLEQILSASAPPGYSEHHTGRAIDIATPGCPPFEEAFESTEAFGWLSKHAGSFGFTLSYPRGNKYGYVFEPWHWCYCAEDT</sequence>
<proteinExistence type="predicted"/>
<organism evidence="2 3">
    <name type="scientific">Thermithiobacillus plumbiphilus</name>
    <dbReference type="NCBI Taxonomy" id="1729899"/>
    <lineage>
        <taxon>Bacteria</taxon>
        <taxon>Pseudomonadati</taxon>
        <taxon>Pseudomonadota</taxon>
        <taxon>Acidithiobacillia</taxon>
        <taxon>Acidithiobacillales</taxon>
        <taxon>Thermithiobacillaceae</taxon>
        <taxon>Thermithiobacillus</taxon>
    </lineage>
</organism>